<evidence type="ECO:0000256" key="1">
    <source>
        <dbReference type="ARBA" id="ARBA00007205"/>
    </source>
</evidence>
<keyword evidence="2" id="KW-0217">Developmental protein</keyword>
<dbReference type="PROSITE" id="PS51911">
    <property type="entry name" value="C2_AIDA"/>
    <property type="match status" value="1"/>
</dbReference>
<dbReference type="InterPro" id="IPR023421">
    <property type="entry name" value="AIDA_N"/>
</dbReference>
<evidence type="ECO:0000256" key="3">
    <source>
        <dbReference type="ARBA" id="ARBA00059715"/>
    </source>
</evidence>
<keyword evidence="5" id="KW-1185">Reference proteome</keyword>
<dbReference type="Proteomes" id="UP000887566">
    <property type="component" value="Unplaced"/>
</dbReference>
<evidence type="ECO:0000313" key="5">
    <source>
        <dbReference type="Proteomes" id="UP000887566"/>
    </source>
</evidence>
<dbReference type="GO" id="GO:0016020">
    <property type="term" value="C:membrane"/>
    <property type="evidence" value="ECO:0007669"/>
    <property type="project" value="TreeGrafter"/>
</dbReference>
<dbReference type="PANTHER" id="PTHR28654">
    <property type="entry name" value="AXIN INTERACTOR, DORSALIZATION-ASSOCIATED PROTEIN"/>
    <property type="match status" value="1"/>
</dbReference>
<dbReference type="InterPro" id="IPR036818">
    <property type="entry name" value="AIDA_N_sf"/>
</dbReference>
<protein>
    <submittedName>
        <fullName evidence="6">C2 Aida-type domain-containing protein</fullName>
    </submittedName>
</protein>
<name>A0A914UKX7_9BILA</name>
<dbReference type="WBParaSite" id="PSAMB.scaffold1085size36142.g10818.t1">
    <property type="protein sequence ID" value="PSAMB.scaffold1085size36142.g10818.t1"/>
    <property type="gene ID" value="PSAMB.scaffold1085size36142.g10818"/>
</dbReference>
<comment type="function">
    <text evidence="3">Acts as a ventralizing factor during embryogenesis. Inhibits axin-mediated JNK activation by binding axin and disrupting axin homodimerization. This in turn antagonizes a Wnt/beta-catenin-independent dorsalization pathway activated by AXIN/JNK-signaling.</text>
</comment>
<sequence>MPRIDPNQSTDGLVNATMTGVTNSANQLVQALETAIKNDSWGQRLEAAQQYRKVVSLYEEGSVNFCTDEEDEKRLERVFAQVKRRAAILDAQTLDAGTQVTLDAIKANTETLKEMIAKYEKRLNRRHSSVAQLCGDKLLLPRKPSKPGQSMLTIKIEKIGIKDAGTYVDPFITVKVKNIAGEDVCPEQNTPSSYHIQDNYILYNVNVHIPVPLEKLPKEFFVFFEFHHYKEKQDKVSCRCFSFIERQEIKEGCAVVEIYKKPVDYNRKKLYLLTEKTLYLHLYYTIAKGFK</sequence>
<accession>A0A914UKX7</accession>
<dbReference type="PANTHER" id="PTHR28654:SF1">
    <property type="entry name" value="AXIN INTERACTOR, DORSALIZATION-ASSOCIATED PROTEIN"/>
    <property type="match status" value="1"/>
</dbReference>
<evidence type="ECO:0000313" key="6">
    <source>
        <dbReference type="WBParaSite" id="PSAMB.scaffold1085size36142.g10818.t1"/>
    </source>
</evidence>
<dbReference type="GO" id="GO:0035091">
    <property type="term" value="F:phosphatidylinositol binding"/>
    <property type="evidence" value="ECO:0007669"/>
    <property type="project" value="TreeGrafter"/>
</dbReference>
<dbReference type="FunFam" id="2.60.40.150:FF:000059">
    <property type="entry name" value="Axin interactor, dorsalization-associated protein"/>
    <property type="match status" value="1"/>
</dbReference>
<reference evidence="6" key="1">
    <citation type="submission" date="2022-11" db="UniProtKB">
        <authorList>
            <consortium name="WormBaseParasite"/>
        </authorList>
    </citation>
    <scope>IDENTIFICATION</scope>
</reference>
<dbReference type="Pfam" id="PF08910">
    <property type="entry name" value="Aida_N"/>
    <property type="match status" value="1"/>
</dbReference>
<dbReference type="Pfam" id="PF14186">
    <property type="entry name" value="Aida_C2"/>
    <property type="match status" value="1"/>
</dbReference>
<feature type="domain" description="C2 Aida-type" evidence="4">
    <location>
        <begin position="140"/>
        <end position="287"/>
    </location>
</feature>
<proteinExistence type="inferred from homology"/>
<comment type="similarity">
    <text evidence="1">Belongs to the AIDA family.</text>
</comment>
<dbReference type="Gene3D" id="1.20.120.360">
    <property type="entry name" value="Axin interactor, dorsalization-associated protein, N-terminal domain"/>
    <property type="match status" value="1"/>
</dbReference>
<organism evidence="5 6">
    <name type="scientific">Plectus sambesii</name>
    <dbReference type="NCBI Taxonomy" id="2011161"/>
    <lineage>
        <taxon>Eukaryota</taxon>
        <taxon>Metazoa</taxon>
        <taxon>Ecdysozoa</taxon>
        <taxon>Nematoda</taxon>
        <taxon>Chromadorea</taxon>
        <taxon>Plectida</taxon>
        <taxon>Plectina</taxon>
        <taxon>Plectoidea</taxon>
        <taxon>Plectidae</taxon>
        <taxon>Plectus</taxon>
    </lineage>
</organism>
<dbReference type="InterPro" id="IPR035892">
    <property type="entry name" value="C2_domain_sf"/>
</dbReference>
<dbReference type="Gene3D" id="2.60.40.150">
    <property type="entry name" value="C2 domain"/>
    <property type="match status" value="1"/>
</dbReference>
<dbReference type="InterPro" id="IPR025939">
    <property type="entry name" value="Aida_C"/>
</dbReference>
<dbReference type="AlphaFoldDB" id="A0A914UKX7"/>
<evidence type="ECO:0000259" key="4">
    <source>
        <dbReference type="PROSITE" id="PS51911"/>
    </source>
</evidence>
<evidence type="ECO:0000256" key="2">
    <source>
        <dbReference type="ARBA" id="ARBA00022473"/>
    </source>
</evidence>